<reference evidence="2" key="2">
    <citation type="journal article" date="2018" name="Mol. Plant Microbe Interact.">
        <title>Genome sequence resources for the wheat stripe rust pathogen (Puccinia striiformis f. sp. tritici) and the barley stripe rust pathogen (Puccinia striiformis f. sp. hordei).</title>
        <authorList>
            <person name="Xia C."/>
            <person name="Wang M."/>
            <person name="Yin C."/>
            <person name="Cornejo O.E."/>
            <person name="Hulbert S.H."/>
            <person name="Chen X."/>
        </authorList>
    </citation>
    <scope>NUCLEOTIDE SEQUENCE [LARGE SCALE GENOMIC DNA]</scope>
    <source>
        <strain evidence="2">93-210</strain>
    </source>
</reference>
<protein>
    <submittedName>
        <fullName evidence="1">Uncharacterized protein</fullName>
    </submittedName>
</protein>
<reference evidence="2" key="1">
    <citation type="journal article" date="2018" name="BMC Genomics">
        <title>Genomic insights into host adaptation between the wheat stripe rust pathogen (Puccinia striiformis f. sp. tritici) and the barley stripe rust pathogen (Puccinia striiformis f. sp. hordei).</title>
        <authorList>
            <person name="Xia C."/>
            <person name="Wang M."/>
            <person name="Yin C."/>
            <person name="Cornejo O.E."/>
            <person name="Hulbert S.H."/>
            <person name="Chen X."/>
        </authorList>
    </citation>
    <scope>NUCLEOTIDE SEQUENCE [LARGE SCALE GENOMIC DNA]</scope>
    <source>
        <strain evidence="2">93-210</strain>
    </source>
</reference>
<sequence>MDPTMKKNILNPENRRSARLIWESIMDHCASTDQSNRAATYEDFDSLKVSNKGNGKGAQDAGLFCGVKVNSNN</sequence>
<gene>
    <name evidence="1" type="ORF">MJO28_016742</name>
</gene>
<comment type="caution">
    <text evidence="1">The sequence shown here is derived from an EMBL/GenBank/DDBJ whole genome shotgun (WGS) entry which is preliminary data.</text>
</comment>
<name>A0ACC0DPT8_9BASI</name>
<proteinExistence type="predicted"/>
<evidence type="ECO:0000313" key="1">
    <source>
        <dbReference type="EMBL" id="KAI7935871.1"/>
    </source>
</evidence>
<dbReference type="Proteomes" id="UP001060170">
    <property type="component" value="Chromosome 18"/>
</dbReference>
<organism evidence="1 2">
    <name type="scientific">Puccinia striiformis f. sp. tritici</name>
    <dbReference type="NCBI Taxonomy" id="168172"/>
    <lineage>
        <taxon>Eukaryota</taxon>
        <taxon>Fungi</taxon>
        <taxon>Dikarya</taxon>
        <taxon>Basidiomycota</taxon>
        <taxon>Pucciniomycotina</taxon>
        <taxon>Pucciniomycetes</taxon>
        <taxon>Pucciniales</taxon>
        <taxon>Pucciniaceae</taxon>
        <taxon>Puccinia</taxon>
    </lineage>
</organism>
<reference evidence="1 2" key="3">
    <citation type="journal article" date="2022" name="Microbiol. Spectr.">
        <title>Folding features and dynamics of 3D genome architecture in plant fungal pathogens.</title>
        <authorList>
            <person name="Xia C."/>
        </authorList>
    </citation>
    <scope>NUCLEOTIDE SEQUENCE [LARGE SCALE GENOMIC DNA]</scope>
    <source>
        <strain evidence="1 2">93-210</strain>
    </source>
</reference>
<accession>A0ACC0DPT8</accession>
<keyword evidence="2" id="KW-1185">Reference proteome</keyword>
<dbReference type="EMBL" id="CM045882">
    <property type="protein sequence ID" value="KAI7935871.1"/>
    <property type="molecule type" value="Genomic_DNA"/>
</dbReference>
<evidence type="ECO:0000313" key="2">
    <source>
        <dbReference type="Proteomes" id="UP001060170"/>
    </source>
</evidence>